<dbReference type="OrthoDB" id="6309046at2"/>
<dbReference type="RefSeq" id="WP_146537059.1">
    <property type="nucleotide sequence ID" value="NZ_SJPX01000006.1"/>
</dbReference>
<dbReference type="PANTHER" id="PTHR40254">
    <property type="entry name" value="BLR0577 PROTEIN"/>
    <property type="match status" value="1"/>
</dbReference>
<dbReference type="InterPro" id="IPR036188">
    <property type="entry name" value="FAD/NAD-bd_sf"/>
</dbReference>
<feature type="domain" description="FAD-dependent urate hydroxylase HpyO/Asp monooxygenase CreE-like FAD/NAD(P)-binding" evidence="1">
    <location>
        <begin position="8"/>
        <end position="173"/>
    </location>
</feature>
<dbReference type="PANTHER" id="PTHR40254:SF1">
    <property type="entry name" value="BLR0577 PROTEIN"/>
    <property type="match status" value="1"/>
</dbReference>
<proteinExistence type="predicted"/>
<dbReference type="InterPro" id="IPR038732">
    <property type="entry name" value="HpyO/CreE_NAD-binding"/>
</dbReference>
<organism evidence="2 3">
    <name type="scientific">Rubripirellula reticaptiva</name>
    <dbReference type="NCBI Taxonomy" id="2528013"/>
    <lineage>
        <taxon>Bacteria</taxon>
        <taxon>Pseudomonadati</taxon>
        <taxon>Planctomycetota</taxon>
        <taxon>Planctomycetia</taxon>
        <taxon>Pirellulales</taxon>
        <taxon>Pirellulaceae</taxon>
        <taxon>Rubripirellula</taxon>
    </lineage>
</organism>
<dbReference type="InterPro" id="IPR052189">
    <property type="entry name" value="L-asp_N-monooxygenase_NS-form"/>
</dbReference>
<dbReference type="Pfam" id="PF13454">
    <property type="entry name" value="NAD_binding_9"/>
    <property type="match status" value="1"/>
</dbReference>
<protein>
    <recommendedName>
        <fullName evidence="1">FAD-dependent urate hydroxylase HpyO/Asp monooxygenase CreE-like FAD/NAD(P)-binding domain-containing protein</fullName>
    </recommendedName>
</protein>
<comment type="caution">
    <text evidence="2">The sequence shown here is derived from an EMBL/GenBank/DDBJ whole genome shotgun (WGS) entry which is preliminary data.</text>
</comment>
<dbReference type="Gene3D" id="3.50.50.60">
    <property type="entry name" value="FAD/NAD(P)-binding domain"/>
    <property type="match status" value="1"/>
</dbReference>
<accession>A0A5C6ED23</accession>
<gene>
    <name evidence="2" type="ORF">Poly59_55130</name>
</gene>
<evidence type="ECO:0000259" key="1">
    <source>
        <dbReference type="Pfam" id="PF13454"/>
    </source>
</evidence>
<evidence type="ECO:0000313" key="3">
    <source>
        <dbReference type="Proteomes" id="UP000317977"/>
    </source>
</evidence>
<dbReference type="AlphaFoldDB" id="A0A5C6ED23"/>
<dbReference type="EMBL" id="SJPX01000006">
    <property type="protein sequence ID" value="TWU46540.1"/>
    <property type="molecule type" value="Genomic_DNA"/>
</dbReference>
<sequence>MLSLNRLAIVGSGPTALYLLRYLAESAHEFGDGIASIDVFEQGPQLGVGMPYSRETTDHHHMCNISSEELPPLVQSFADWLRSLNKESLNEFGLSRDNVSHDETYSRIAMGEYFADQFQAMVSKLDRVGIEVVEHSSCKVVDIVDQRHANTIVVKTAAGSRHTFDAVVIASGHHFCDVDDPDSGYFASPWPIQKLLPKKGQFCDFTVGTLGASLSAFDLISSLAHRHGKFTGDGSLRYKANEGCENFKLVMHSAQGWLPHLQYEQVEPFRELYRHVTAGIHREWTLLGGVESPNADRSKRHMASFLW</sequence>
<dbReference type="SUPFAM" id="SSF51905">
    <property type="entry name" value="FAD/NAD(P)-binding domain"/>
    <property type="match status" value="1"/>
</dbReference>
<keyword evidence="3" id="KW-1185">Reference proteome</keyword>
<evidence type="ECO:0000313" key="2">
    <source>
        <dbReference type="EMBL" id="TWU46540.1"/>
    </source>
</evidence>
<reference evidence="2 3" key="1">
    <citation type="submission" date="2019-02" db="EMBL/GenBank/DDBJ databases">
        <title>Deep-cultivation of Planctomycetes and their phenomic and genomic characterization uncovers novel biology.</title>
        <authorList>
            <person name="Wiegand S."/>
            <person name="Jogler M."/>
            <person name="Boedeker C."/>
            <person name="Pinto D."/>
            <person name="Vollmers J."/>
            <person name="Rivas-Marin E."/>
            <person name="Kohn T."/>
            <person name="Peeters S.H."/>
            <person name="Heuer A."/>
            <person name="Rast P."/>
            <person name="Oberbeckmann S."/>
            <person name="Bunk B."/>
            <person name="Jeske O."/>
            <person name="Meyerdierks A."/>
            <person name="Storesund J.E."/>
            <person name="Kallscheuer N."/>
            <person name="Luecker S."/>
            <person name="Lage O.M."/>
            <person name="Pohl T."/>
            <person name="Merkel B.J."/>
            <person name="Hornburger P."/>
            <person name="Mueller R.-W."/>
            <person name="Bruemmer F."/>
            <person name="Labrenz M."/>
            <person name="Spormann A.M."/>
            <person name="Op Den Camp H."/>
            <person name="Overmann J."/>
            <person name="Amann R."/>
            <person name="Jetten M.S.M."/>
            <person name="Mascher T."/>
            <person name="Medema M.H."/>
            <person name="Devos D.P."/>
            <person name="Kaster A.-K."/>
            <person name="Ovreas L."/>
            <person name="Rohde M."/>
            <person name="Galperin M.Y."/>
            <person name="Jogler C."/>
        </authorList>
    </citation>
    <scope>NUCLEOTIDE SEQUENCE [LARGE SCALE GENOMIC DNA]</scope>
    <source>
        <strain evidence="2 3">Poly59</strain>
    </source>
</reference>
<name>A0A5C6ED23_9BACT</name>
<dbReference type="Proteomes" id="UP000317977">
    <property type="component" value="Unassembled WGS sequence"/>
</dbReference>